<keyword evidence="2" id="KW-0132">Cell division</keyword>
<keyword evidence="1" id="KW-0472">Membrane</keyword>
<evidence type="ECO:0000256" key="1">
    <source>
        <dbReference type="SAM" id="Phobius"/>
    </source>
</evidence>
<keyword evidence="2" id="KW-0131">Cell cycle</keyword>
<name>A0A841GWL7_9BACT</name>
<feature type="transmembrane region" description="Helical" evidence="1">
    <location>
        <begin position="256"/>
        <end position="276"/>
    </location>
</feature>
<reference evidence="2 3" key="1">
    <citation type="submission" date="2020-08" db="EMBL/GenBank/DDBJ databases">
        <title>Genomic Encyclopedia of Type Strains, Phase IV (KMG-IV): sequencing the most valuable type-strain genomes for metagenomic binning, comparative biology and taxonomic classification.</title>
        <authorList>
            <person name="Goeker M."/>
        </authorList>
    </citation>
    <scope>NUCLEOTIDE SEQUENCE [LARGE SCALE GENOMIC DNA]</scope>
    <source>
        <strain evidence="2 3">DSM 29007</strain>
    </source>
</reference>
<evidence type="ECO:0000313" key="3">
    <source>
        <dbReference type="Proteomes" id="UP000582837"/>
    </source>
</evidence>
<feature type="transmembrane region" description="Helical" evidence="1">
    <location>
        <begin position="231"/>
        <end position="250"/>
    </location>
</feature>
<gene>
    <name evidence="2" type="ORF">HNQ61_000337</name>
</gene>
<keyword evidence="1" id="KW-1133">Transmembrane helix</keyword>
<dbReference type="Proteomes" id="UP000582837">
    <property type="component" value="Unassembled WGS sequence"/>
</dbReference>
<dbReference type="RefSeq" id="WP_170031049.1">
    <property type="nucleotide sequence ID" value="NZ_JABDTL010000001.1"/>
</dbReference>
<keyword evidence="1" id="KW-0812">Transmembrane</keyword>
<dbReference type="EMBL" id="JACHIA010000001">
    <property type="protein sequence ID" value="MBB6068726.1"/>
    <property type="molecule type" value="Genomic_DNA"/>
</dbReference>
<organism evidence="2 3">
    <name type="scientific">Longimicrobium terrae</name>
    <dbReference type="NCBI Taxonomy" id="1639882"/>
    <lineage>
        <taxon>Bacteria</taxon>
        <taxon>Pseudomonadati</taxon>
        <taxon>Gemmatimonadota</taxon>
        <taxon>Longimicrobiia</taxon>
        <taxon>Longimicrobiales</taxon>
        <taxon>Longimicrobiaceae</taxon>
        <taxon>Longimicrobium</taxon>
    </lineage>
</organism>
<protein>
    <submittedName>
        <fullName evidence="2">Cell division protein FtsW (Lipid II flippase)</fullName>
    </submittedName>
</protein>
<comment type="caution">
    <text evidence="2">The sequence shown here is derived from an EMBL/GenBank/DDBJ whole genome shotgun (WGS) entry which is preliminary data.</text>
</comment>
<feature type="transmembrane region" description="Helical" evidence="1">
    <location>
        <begin position="66"/>
        <end position="84"/>
    </location>
</feature>
<feature type="transmembrane region" description="Helical" evidence="1">
    <location>
        <begin position="12"/>
        <end position="35"/>
    </location>
</feature>
<evidence type="ECO:0000313" key="2">
    <source>
        <dbReference type="EMBL" id="MBB6068726.1"/>
    </source>
</evidence>
<dbReference type="AlphaFoldDB" id="A0A841GWL7"/>
<accession>A0A841GWL7</accession>
<feature type="transmembrane region" description="Helical" evidence="1">
    <location>
        <begin position="42"/>
        <end position="60"/>
    </location>
</feature>
<proteinExistence type="predicted"/>
<feature type="transmembrane region" description="Helical" evidence="1">
    <location>
        <begin position="161"/>
        <end position="180"/>
    </location>
</feature>
<feature type="transmembrane region" description="Helical" evidence="1">
    <location>
        <begin position="96"/>
        <end position="116"/>
    </location>
</feature>
<dbReference type="GO" id="GO:0051301">
    <property type="term" value="P:cell division"/>
    <property type="evidence" value="ECO:0007669"/>
    <property type="project" value="UniProtKB-KW"/>
</dbReference>
<sequence>MNGSAAVDDGRRFFAGFAVLSFLAVAAGCVIASAHGVSTGSWARNLVSWVVGAGLAWVVARQPGSLPGFLLAAPVALAGTLLNAPQDGVHRWIDAGPLHINAAAVLLPAAVVALAARSEWRWGWLAAAAILGLLVLQPDASQATAFGAAMIVILMAMRGPAVVRAGGMVAVVAAIAAAWLRPDPLLPVPEVEEIIQLAWRWSPLMAIVAAGLLGATVLVPLRVSGRARTAGIALAVFGAAVALAPAFGAFPVPMVGVGMSAVLGFGLGAGALAAAARTEPADRTD</sequence>
<keyword evidence="3" id="KW-1185">Reference proteome</keyword>
<feature type="transmembrane region" description="Helical" evidence="1">
    <location>
        <begin position="200"/>
        <end position="219"/>
    </location>
</feature>